<evidence type="ECO:0000256" key="1">
    <source>
        <dbReference type="SAM" id="MobiDB-lite"/>
    </source>
</evidence>
<organism evidence="2 3">
    <name type="scientific">Hoyosella rhizosphaerae</name>
    <dbReference type="NCBI Taxonomy" id="1755582"/>
    <lineage>
        <taxon>Bacteria</taxon>
        <taxon>Bacillati</taxon>
        <taxon>Actinomycetota</taxon>
        <taxon>Actinomycetes</taxon>
        <taxon>Mycobacteriales</taxon>
        <taxon>Hoyosellaceae</taxon>
        <taxon>Hoyosella</taxon>
    </lineage>
</organism>
<proteinExistence type="predicted"/>
<evidence type="ECO:0000313" key="2">
    <source>
        <dbReference type="EMBL" id="GGC60371.1"/>
    </source>
</evidence>
<reference evidence="2" key="2">
    <citation type="submission" date="2020-09" db="EMBL/GenBank/DDBJ databases">
        <authorList>
            <person name="Sun Q."/>
            <person name="Zhou Y."/>
        </authorList>
    </citation>
    <scope>NUCLEOTIDE SEQUENCE</scope>
    <source>
        <strain evidence="2">CGMCC 1.15478</strain>
    </source>
</reference>
<evidence type="ECO:0000313" key="3">
    <source>
        <dbReference type="Proteomes" id="UP000641514"/>
    </source>
</evidence>
<sequence length="54" mass="5986">MQAERGCEIFYGEELDAYGKRAENNSGPTPSPHTRENETEPESETLRSSLATQA</sequence>
<name>A0A916XAU6_9ACTN</name>
<dbReference type="Proteomes" id="UP000641514">
    <property type="component" value="Unassembled WGS sequence"/>
</dbReference>
<dbReference type="EMBL" id="BMJH01000001">
    <property type="protein sequence ID" value="GGC60371.1"/>
    <property type="molecule type" value="Genomic_DNA"/>
</dbReference>
<reference evidence="2" key="1">
    <citation type="journal article" date="2014" name="Int. J. Syst. Evol. Microbiol.">
        <title>Complete genome sequence of Corynebacterium casei LMG S-19264T (=DSM 44701T), isolated from a smear-ripened cheese.</title>
        <authorList>
            <consortium name="US DOE Joint Genome Institute (JGI-PGF)"/>
            <person name="Walter F."/>
            <person name="Albersmeier A."/>
            <person name="Kalinowski J."/>
            <person name="Ruckert C."/>
        </authorList>
    </citation>
    <scope>NUCLEOTIDE SEQUENCE</scope>
    <source>
        <strain evidence="2">CGMCC 1.15478</strain>
    </source>
</reference>
<comment type="caution">
    <text evidence="2">The sequence shown here is derived from an EMBL/GenBank/DDBJ whole genome shotgun (WGS) entry which is preliminary data.</text>
</comment>
<protein>
    <submittedName>
        <fullName evidence="2">Uncharacterized protein</fullName>
    </submittedName>
</protein>
<dbReference type="AlphaFoldDB" id="A0A916XAU6"/>
<feature type="region of interest" description="Disordered" evidence="1">
    <location>
        <begin position="18"/>
        <end position="54"/>
    </location>
</feature>
<gene>
    <name evidence="2" type="ORF">GCM10011410_11080</name>
</gene>
<keyword evidence="3" id="KW-1185">Reference proteome</keyword>
<accession>A0A916XAU6</accession>